<evidence type="ECO:0000313" key="2">
    <source>
        <dbReference type="EMBL" id="MCX8526433.1"/>
    </source>
</evidence>
<sequence length="172" mass="19670">MDFNKELLKEISENFMVGIETVSIAESVTGGLMQVAFSEMTNSKLFYKGGITVHTPEKAVKLLKVDIAEIKNYNCISSFITESMGRHACRIFESDWCIASYGYCTPERPSSYEIFVYYSISYKGNVVFSDKLELLDTSDSLNIKLFYTERILEKFLGQLKLYRIVKNDNIVV</sequence>
<dbReference type="Gene3D" id="3.90.950.20">
    <property type="entry name" value="CinA-like"/>
    <property type="match status" value="1"/>
</dbReference>
<evidence type="ECO:0000259" key="1">
    <source>
        <dbReference type="Pfam" id="PF02464"/>
    </source>
</evidence>
<dbReference type="InterPro" id="IPR008136">
    <property type="entry name" value="CinA_C"/>
</dbReference>
<proteinExistence type="predicted"/>
<accession>A0ABT3XXR4</accession>
<feature type="domain" description="CinA C-terminal" evidence="1">
    <location>
        <begin position="6"/>
        <end position="108"/>
    </location>
</feature>
<name>A0ABT3XXR4_9FLAO</name>
<protein>
    <submittedName>
        <fullName evidence="2">CinA family protein</fullName>
    </submittedName>
</protein>
<reference evidence="2" key="1">
    <citation type="submission" date="2022-10" db="EMBL/GenBank/DDBJ databases">
        <title>Chryseobacterium sp. nov., a novel bacterial species.</title>
        <authorList>
            <person name="Cao Y."/>
        </authorList>
    </citation>
    <scope>NUCLEOTIDE SEQUENCE</scope>
    <source>
        <strain evidence="2">CCTCC AB2015118</strain>
    </source>
</reference>
<dbReference type="Proteomes" id="UP001073122">
    <property type="component" value="Unassembled WGS sequence"/>
</dbReference>
<gene>
    <name evidence="2" type="ORF">OF897_21170</name>
</gene>
<dbReference type="Pfam" id="PF02464">
    <property type="entry name" value="CinA"/>
    <property type="match status" value="1"/>
</dbReference>
<dbReference type="SUPFAM" id="SSF142433">
    <property type="entry name" value="CinA-like"/>
    <property type="match status" value="1"/>
</dbReference>
<dbReference type="InterPro" id="IPR036653">
    <property type="entry name" value="CinA-like_C"/>
</dbReference>
<dbReference type="EMBL" id="JAOVZW010000034">
    <property type="protein sequence ID" value="MCX8526433.1"/>
    <property type="molecule type" value="Genomic_DNA"/>
</dbReference>
<keyword evidence="3" id="KW-1185">Reference proteome</keyword>
<comment type="caution">
    <text evidence="2">The sequence shown here is derived from an EMBL/GenBank/DDBJ whole genome shotgun (WGS) entry which is preliminary data.</text>
</comment>
<dbReference type="RefSeq" id="WP_267267661.1">
    <property type="nucleotide sequence ID" value="NZ_JAOVZW010000034.1"/>
</dbReference>
<evidence type="ECO:0000313" key="3">
    <source>
        <dbReference type="Proteomes" id="UP001073122"/>
    </source>
</evidence>
<organism evidence="2 3">
    <name type="scientific">Chryseobacterium formosus</name>
    <dbReference type="NCBI Taxonomy" id="1537363"/>
    <lineage>
        <taxon>Bacteria</taxon>
        <taxon>Pseudomonadati</taxon>
        <taxon>Bacteroidota</taxon>
        <taxon>Flavobacteriia</taxon>
        <taxon>Flavobacteriales</taxon>
        <taxon>Weeksellaceae</taxon>
        <taxon>Chryseobacterium group</taxon>
        <taxon>Chryseobacterium</taxon>
    </lineage>
</organism>